<keyword evidence="4" id="KW-0678">Repressor</keyword>
<evidence type="ECO:0000256" key="11">
    <source>
        <dbReference type="ARBA" id="ARBA00059784"/>
    </source>
</evidence>
<dbReference type="EMBL" id="JAWDGP010003892">
    <property type="protein sequence ID" value="KAK3769682.1"/>
    <property type="molecule type" value="Genomic_DNA"/>
</dbReference>
<comment type="subcellular location">
    <subcellularLocation>
        <location evidence="1">Nucleus</location>
    </subcellularLocation>
</comment>
<evidence type="ECO:0000256" key="3">
    <source>
        <dbReference type="ARBA" id="ARBA00012111"/>
    </source>
</evidence>
<proteinExistence type="inferred from homology"/>
<keyword evidence="7" id="KW-0805">Transcription regulation</keyword>
<evidence type="ECO:0000256" key="12">
    <source>
        <dbReference type="ARBA" id="ARBA00065154"/>
    </source>
</evidence>
<keyword evidence="16" id="KW-1185">Reference proteome</keyword>
<dbReference type="InterPro" id="IPR044150">
    <property type="entry name" value="HDAC_classIV"/>
</dbReference>
<sequence length="614" mass="68223">MASSVDSSKYQDQLSKKRLKSQQYDAVIKKTQWPIIYSPEYNIAFCGLERLHPFDAGKWGKIFEFLKEARMVRDDTIVEPDEATEQELLLVHTKKYLGELRLASFVEGINEWSMNVAAITEIPPVALLPNFIVQRKVLRPFRFQTSGTIMAGRLALERGWAINIGGGFHHCSGTKGGGFCAYADITLCIKFAFEKLEGVARVMIIDLDAHQGNGHERDFMYDKRVFILDIYNRSIYPHDGFAKRAIARRVELAPYTEDKIYLETVRRHVEGALNEFEPHLVVYNAGTDILDGDQLGCLSISAQGIIERDQIVFQKCRTRGIPVLMVTSGGYQRQTARIVADSVLNLHSLRLISCDEAENAPLPELPVREDPLETTLPHSRSDGGLFAKLRRSCLSRASSSTYSISSLNSPSGTGVGLSDSINEIKKSRSSTALDEKNSDISTHNCAFGIVDCADNTTGEDKESERLRPGFSFHTCAVESNLPFTEDACPSGADFDSSSHFASYSRSSENEDLHKKTILRVNTSSPKKNLESVCDVERDQVMNLCEALSAIKQEDLMESETQVCKENISDCDNHSKIKGSSLNSSTATQGLPDLAKQESFTVSMFGKDTSSLEML</sequence>
<evidence type="ECO:0000259" key="14">
    <source>
        <dbReference type="Pfam" id="PF00850"/>
    </source>
</evidence>
<reference evidence="15" key="1">
    <citation type="journal article" date="2023" name="G3 (Bethesda)">
        <title>A reference genome for the long-term kleptoplast-retaining sea slug Elysia crispata morphotype clarki.</title>
        <authorList>
            <person name="Eastman K.E."/>
            <person name="Pendleton A.L."/>
            <person name="Shaikh M.A."/>
            <person name="Suttiyut T."/>
            <person name="Ogas R."/>
            <person name="Tomko P."/>
            <person name="Gavelis G."/>
            <person name="Widhalm J.R."/>
            <person name="Wisecaver J.H."/>
        </authorList>
    </citation>
    <scope>NUCLEOTIDE SEQUENCE</scope>
    <source>
        <strain evidence="15">ECLA1</strain>
    </source>
</reference>
<evidence type="ECO:0000256" key="8">
    <source>
        <dbReference type="ARBA" id="ARBA00023163"/>
    </source>
</evidence>
<evidence type="ECO:0000256" key="1">
    <source>
        <dbReference type="ARBA" id="ARBA00004123"/>
    </source>
</evidence>
<dbReference type="PRINTS" id="PR01270">
    <property type="entry name" value="HDASUPER"/>
</dbReference>
<dbReference type="SUPFAM" id="SSF52768">
    <property type="entry name" value="Arginase/deacetylase"/>
    <property type="match status" value="1"/>
</dbReference>
<keyword evidence="5" id="KW-0378">Hydrolase</keyword>
<dbReference type="Pfam" id="PF00850">
    <property type="entry name" value="Hist_deacetyl"/>
    <property type="match status" value="1"/>
</dbReference>
<comment type="catalytic activity">
    <reaction evidence="10">
        <text>N(6)-acetyl-L-lysyl-[histone] + H2O = L-lysyl-[histone] + acetate</text>
        <dbReference type="Rhea" id="RHEA:58196"/>
        <dbReference type="Rhea" id="RHEA-COMP:9845"/>
        <dbReference type="Rhea" id="RHEA-COMP:11338"/>
        <dbReference type="ChEBI" id="CHEBI:15377"/>
        <dbReference type="ChEBI" id="CHEBI:29969"/>
        <dbReference type="ChEBI" id="CHEBI:30089"/>
        <dbReference type="ChEBI" id="CHEBI:61930"/>
        <dbReference type="EC" id="3.5.1.98"/>
    </reaction>
</comment>
<dbReference type="Proteomes" id="UP001283361">
    <property type="component" value="Unassembled WGS sequence"/>
</dbReference>
<evidence type="ECO:0000256" key="5">
    <source>
        <dbReference type="ARBA" id="ARBA00022801"/>
    </source>
</evidence>
<dbReference type="GO" id="GO:0141221">
    <property type="term" value="F:histone deacetylase activity, hydrolytic mechanism"/>
    <property type="evidence" value="ECO:0007669"/>
    <property type="project" value="UniProtKB-EC"/>
</dbReference>
<evidence type="ECO:0000256" key="2">
    <source>
        <dbReference type="ARBA" id="ARBA00005947"/>
    </source>
</evidence>
<evidence type="ECO:0000313" key="16">
    <source>
        <dbReference type="Proteomes" id="UP001283361"/>
    </source>
</evidence>
<gene>
    <name evidence="15" type="ORF">RRG08_004934</name>
</gene>
<dbReference type="InterPro" id="IPR037138">
    <property type="entry name" value="His_deacetylse_dom_sf"/>
</dbReference>
<dbReference type="EC" id="3.5.1.98" evidence="3"/>
<keyword evidence="9" id="KW-0539">Nucleus</keyword>
<name>A0AAE1DGH4_9GAST</name>
<evidence type="ECO:0000256" key="10">
    <source>
        <dbReference type="ARBA" id="ARBA00048287"/>
    </source>
</evidence>
<dbReference type="InterPro" id="IPR000286">
    <property type="entry name" value="HDACs"/>
</dbReference>
<dbReference type="FunFam" id="3.40.800.20:FF:000009">
    <property type="entry name" value="Histone deacetylase 11"/>
    <property type="match status" value="1"/>
</dbReference>
<dbReference type="CDD" id="cd09993">
    <property type="entry name" value="HDAC_classIV"/>
    <property type="match status" value="1"/>
</dbReference>
<dbReference type="GO" id="GO:0040029">
    <property type="term" value="P:epigenetic regulation of gene expression"/>
    <property type="evidence" value="ECO:0007669"/>
    <property type="project" value="TreeGrafter"/>
</dbReference>
<keyword evidence="6" id="KW-0156">Chromatin regulator</keyword>
<evidence type="ECO:0000256" key="7">
    <source>
        <dbReference type="ARBA" id="ARBA00023015"/>
    </source>
</evidence>
<evidence type="ECO:0000256" key="13">
    <source>
        <dbReference type="ARBA" id="ARBA00072450"/>
    </source>
</evidence>
<dbReference type="InterPro" id="IPR023801">
    <property type="entry name" value="His_deacetylse_dom"/>
</dbReference>
<comment type="subunit">
    <text evidence="12">Interacts with HDAC6.</text>
</comment>
<accession>A0AAE1DGH4</accession>
<feature type="domain" description="Histone deacetylase" evidence="14">
    <location>
        <begin position="52"/>
        <end position="343"/>
    </location>
</feature>
<dbReference type="GO" id="GO:0000118">
    <property type="term" value="C:histone deacetylase complex"/>
    <property type="evidence" value="ECO:0007669"/>
    <property type="project" value="TreeGrafter"/>
</dbReference>
<organism evidence="15 16">
    <name type="scientific">Elysia crispata</name>
    <name type="common">lettuce slug</name>
    <dbReference type="NCBI Taxonomy" id="231223"/>
    <lineage>
        <taxon>Eukaryota</taxon>
        <taxon>Metazoa</taxon>
        <taxon>Spiralia</taxon>
        <taxon>Lophotrochozoa</taxon>
        <taxon>Mollusca</taxon>
        <taxon>Gastropoda</taxon>
        <taxon>Heterobranchia</taxon>
        <taxon>Euthyneura</taxon>
        <taxon>Panpulmonata</taxon>
        <taxon>Sacoglossa</taxon>
        <taxon>Placobranchoidea</taxon>
        <taxon>Plakobranchidae</taxon>
        <taxon>Elysia</taxon>
    </lineage>
</organism>
<dbReference type="AlphaFoldDB" id="A0AAE1DGH4"/>
<comment type="similarity">
    <text evidence="2">Belongs to the histone deacetylase family.</text>
</comment>
<dbReference type="Gene3D" id="3.40.800.20">
    <property type="entry name" value="Histone deacetylase domain"/>
    <property type="match status" value="1"/>
</dbReference>
<protein>
    <recommendedName>
        <fullName evidence="13">Histone deacetylase 11</fullName>
        <ecNumber evidence="3">3.5.1.98</ecNumber>
    </recommendedName>
</protein>
<comment type="function">
    <text evidence="11">Responsible for the deacetylation of lysine residues on the N-terminal part of the core histones (H2A, H2B, H3 and H4). Histone deacetylation gives a tag for epigenetic repression and plays an important role in transcriptional regulation, cell cycle progression and developmental events. Histone deacetylases act via the formation of large multiprotein complexes.</text>
</comment>
<dbReference type="InterPro" id="IPR023696">
    <property type="entry name" value="Ureohydrolase_dom_sf"/>
</dbReference>
<evidence type="ECO:0000313" key="15">
    <source>
        <dbReference type="EMBL" id="KAK3769682.1"/>
    </source>
</evidence>
<dbReference type="PANTHER" id="PTHR10625">
    <property type="entry name" value="HISTONE DEACETYLASE HDAC1-RELATED"/>
    <property type="match status" value="1"/>
</dbReference>
<evidence type="ECO:0000256" key="4">
    <source>
        <dbReference type="ARBA" id="ARBA00022491"/>
    </source>
</evidence>
<keyword evidence="8" id="KW-0804">Transcription</keyword>
<comment type="caution">
    <text evidence="15">The sequence shown here is derived from an EMBL/GenBank/DDBJ whole genome shotgun (WGS) entry which is preliminary data.</text>
</comment>
<dbReference type="PANTHER" id="PTHR10625:SF23">
    <property type="entry name" value="HISTONE DEACETYLASE 11"/>
    <property type="match status" value="1"/>
</dbReference>
<evidence type="ECO:0000256" key="6">
    <source>
        <dbReference type="ARBA" id="ARBA00022853"/>
    </source>
</evidence>
<evidence type="ECO:0000256" key="9">
    <source>
        <dbReference type="ARBA" id="ARBA00023242"/>
    </source>
</evidence>